<dbReference type="GO" id="GO:0005516">
    <property type="term" value="F:calmodulin binding"/>
    <property type="evidence" value="ECO:0007669"/>
    <property type="project" value="UniProtKB-KW"/>
</dbReference>
<feature type="compositionally biased region" description="Polar residues" evidence="3">
    <location>
        <begin position="226"/>
        <end position="238"/>
    </location>
</feature>
<keyword evidence="1" id="KW-0112">Calmodulin-binding</keyword>
<name>A0A834WAF0_9FABA</name>
<keyword evidence="5" id="KW-1185">Reference proteome</keyword>
<dbReference type="OrthoDB" id="1298402at2759"/>
<evidence type="ECO:0000256" key="2">
    <source>
        <dbReference type="ARBA" id="ARBA00024341"/>
    </source>
</evidence>
<organism evidence="4 5">
    <name type="scientific">Senna tora</name>
    <dbReference type="NCBI Taxonomy" id="362788"/>
    <lineage>
        <taxon>Eukaryota</taxon>
        <taxon>Viridiplantae</taxon>
        <taxon>Streptophyta</taxon>
        <taxon>Embryophyta</taxon>
        <taxon>Tracheophyta</taxon>
        <taxon>Spermatophyta</taxon>
        <taxon>Magnoliopsida</taxon>
        <taxon>eudicotyledons</taxon>
        <taxon>Gunneridae</taxon>
        <taxon>Pentapetalae</taxon>
        <taxon>rosids</taxon>
        <taxon>fabids</taxon>
        <taxon>Fabales</taxon>
        <taxon>Fabaceae</taxon>
        <taxon>Caesalpinioideae</taxon>
        <taxon>Cassia clade</taxon>
        <taxon>Senna</taxon>
    </lineage>
</organism>
<dbReference type="PANTHER" id="PTHR32295">
    <property type="entry name" value="IQ-DOMAIN 5-RELATED"/>
    <property type="match status" value="1"/>
</dbReference>
<dbReference type="PANTHER" id="PTHR32295:SF216">
    <property type="entry name" value="PROTEIN IQ-DOMAIN 3"/>
    <property type="match status" value="1"/>
</dbReference>
<dbReference type="PROSITE" id="PS50096">
    <property type="entry name" value="IQ"/>
    <property type="match status" value="1"/>
</dbReference>
<dbReference type="EMBL" id="JAAIUW010000010">
    <property type="protein sequence ID" value="KAF7811731.1"/>
    <property type="molecule type" value="Genomic_DNA"/>
</dbReference>
<dbReference type="Proteomes" id="UP000634136">
    <property type="component" value="Unassembled WGS sequence"/>
</dbReference>
<gene>
    <name evidence="4" type="ORF">G2W53_032707</name>
</gene>
<dbReference type="Pfam" id="PF00612">
    <property type="entry name" value="IQ"/>
    <property type="match status" value="1"/>
</dbReference>
<sequence>MAKKGEDAAFDAVQAAVEVTHLTCVPSCYLEKTKEEIATIKIQTAFRGYLAKRALQTLRGLMRLEALIKGHYVKQQVATTLKCMQALARRQSQVRVRRIRMSEENQTLCRLLQQKHERELNKPQDNITCKNPSKLVNTKSVVNNTQWGWSWLDRWMASRPWEPQRTIIHHNATSHAMPSEEGQLSARDFNKVEHSPLAPISKASSLSSIGGKARPPPPSLKGNVADNHNTRSVFSTQPGRYRRHSIAGSSVTNDENLKSSPAFSSNMTQIKSGNKAKSRRQSPSSSSLTGKGSVISTKRPPFSSNPAGSKRHSCPPEVEIFSEKDTPKKKYK</sequence>
<comment type="caution">
    <text evidence="4">The sequence shown here is derived from an EMBL/GenBank/DDBJ whole genome shotgun (WGS) entry which is preliminary data.</text>
</comment>
<feature type="compositionally biased region" description="Basic and acidic residues" evidence="3">
    <location>
        <begin position="321"/>
        <end position="332"/>
    </location>
</feature>
<evidence type="ECO:0000256" key="3">
    <source>
        <dbReference type="SAM" id="MobiDB-lite"/>
    </source>
</evidence>
<comment type="similarity">
    <text evidence="2">Belongs to the IQD family.</text>
</comment>
<accession>A0A834WAF0</accession>
<dbReference type="AlphaFoldDB" id="A0A834WAF0"/>
<reference evidence="4" key="1">
    <citation type="submission" date="2020-09" db="EMBL/GenBank/DDBJ databases">
        <title>Genome-Enabled Discovery of Anthraquinone Biosynthesis in Senna tora.</title>
        <authorList>
            <person name="Kang S.-H."/>
            <person name="Pandey R.P."/>
            <person name="Lee C.-M."/>
            <person name="Sim J.-S."/>
            <person name="Jeong J.-T."/>
            <person name="Choi B.-S."/>
            <person name="Jung M."/>
            <person name="Ginzburg D."/>
            <person name="Zhao K."/>
            <person name="Won S.Y."/>
            <person name="Oh T.-J."/>
            <person name="Yu Y."/>
            <person name="Kim N.-H."/>
            <person name="Lee O.R."/>
            <person name="Lee T.-H."/>
            <person name="Bashyal P."/>
            <person name="Kim T.-S."/>
            <person name="Lee W.-H."/>
            <person name="Kawkins C."/>
            <person name="Kim C.-K."/>
            <person name="Kim J.S."/>
            <person name="Ahn B.O."/>
            <person name="Rhee S.Y."/>
            <person name="Sohng J.K."/>
        </authorList>
    </citation>
    <scope>NUCLEOTIDE SEQUENCE</scope>
    <source>
        <tissue evidence="4">Leaf</tissue>
    </source>
</reference>
<evidence type="ECO:0000313" key="5">
    <source>
        <dbReference type="Proteomes" id="UP000634136"/>
    </source>
</evidence>
<evidence type="ECO:0000256" key="1">
    <source>
        <dbReference type="ARBA" id="ARBA00022860"/>
    </source>
</evidence>
<protein>
    <submittedName>
        <fullName evidence="4">Protein IQ-DOMAIN 1</fullName>
    </submittedName>
</protein>
<feature type="compositionally biased region" description="Polar residues" evidence="3">
    <location>
        <begin position="247"/>
        <end position="272"/>
    </location>
</feature>
<dbReference type="InterPro" id="IPR000048">
    <property type="entry name" value="IQ_motif_EF-hand-BS"/>
</dbReference>
<proteinExistence type="inferred from homology"/>
<feature type="compositionally biased region" description="Low complexity" evidence="3">
    <location>
        <begin position="281"/>
        <end position="296"/>
    </location>
</feature>
<evidence type="ECO:0000313" key="4">
    <source>
        <dbReference type="EMBL" id="KAF7811731.1"/>
    </source>
</evidence>
<dbReference type="SMART" id="SM00015">
    <property type="entry name" value="IQ"/>
    <property type="match status" value="1"/>
</dbReference>
<feature type="region of interest" description="Disordered" evidence="3">
    <location>
        <begin position="200"/>
        <end position="332"/>
    </location>
</feature>